<evidence type="ECO:0008006" key="4">
    <source>
        <dbReference type="Google" id="ProtNLM"/>
    </source>
</evidence>
<dbReference type="RefSeq" id="WP_180689446.1">
    <property type="nucleotide sequence ID" value="NZ_CP059052.1"/>
</dbReference>
<keyword evidence="1" id="KW-0732">Signal</keyword>
<dbReference type="EMBL" id="CP059052">
    <property type="protein sequence ID" value="QLJ15650.1"/>
    <property type="molecule type" value="Genomic_DNA"/>
</dbReference>
<protein>
    <recommendedName>
        <fullName evidence="4">Outer membrane protein beta-barrel domain-containing protein</fullName>
    </recommendedName>
</protein>
<proteinExistence type="predicted"/>
<feature type="chain" id="PRO_5028354687" description="Outer membrane protein beta-barrel domain-containing protein" evidence="1">
    <location>
        <begin position="25"/>
        <end position="247"/>
    </location>
</feature>
<dbReference type="AlphaFoldDB" id="A0A7D5W0R3"/>
<reference evidence="2 3" key="1">
    <citation type="journal article" date="2009" name="Mikrobiologiia">
        <title>[Phenanthren biodegradation and interaction of Pseudomonas putida BS3701 and Burkholderia sp.BS3702 in plant rhizosphere].</title>
        <authorList>
            <person name="Ovchinnikova A.A."/>
            <person name="Vetrova A.A."/>
            <person name="Filonov A.E."/>
            <person name="Boronin A.M."/>
        </authorList>
    </citation>
    <scope>NUCLEOTIDE SEQUENCE [LARGE SCALE GENOMIC DNA]</scope>
    <source>
        <strain evidence="2 3">BS3701</strain>
    </source>
</reference>
<evidence type="ECO:0000313" key="3">
    <source>
        <dbReference type="Proteomes" id="UP000510934"/>
    </source>
</evidence>
<evidence type="ECO:0000256" key="1">
    <source>
        <dbReference type="SAM" id="SignalP"/>
    </source>
</evidence>
<dbReference type="Proteomes" id="UP000510934">
    <property type="component" value="Chromosome"/>
</dbReference>
<accession>A0A7D5W0R3</accession>
<name>A0A7D5W0R3_PSEPU</name>
<organism evidence="2 3">
    <name type="scientific">Pseudomonas putida</name>
    <name type="common">Arthrobacter siderocapsulatus</name>
    <dbReference type="NCBI Taxonomy" id="303"/>
    <lineage>
        <taxon>Bacteria</taxon>
        <taxon>Pseudomonadati</taxon>
        <taxon>Pseudomonadota</taxon>
        <taxon>Gammaproteobacteria</taxon>
        <taxon>Pseudomonadales</taxon>
        <taxon>Pseudomonadaceae</taxon>
        <taxon>Pseudomonas</taxon>
    </lineage>
</organism>
<evidence type="ECO:0000313" key="2">
    <source>
        <dbReference type="EMBL" id="QLJ15650.1"/>
    </source>
</evidence>
<gene>
    <name evidence="2" type="ORF">H0H12_06815</name>
</gene>
<feature type="signal peptide" evidence="1">
    <location>
        <begin position="1"/>
        <end position="24"/>
    </location>
</feature>
<sequence length="247" mass="27688">MKTAIFTAVVTPLLLFTVPTVGYAETSTAPLFTLGLQGSYTQLELNGRNNETEDMPEGGLFINYGNKMTATQGLVYQAEASGMYSKQHDQKLKDGQADLDLGWRLALAERHSVDLLLGAGYKWNRLEPNTSRHDVDLTNRTPFAKLAAGYNYRFNNATLRFEAGIRQVINGDSQLKIHGISNEELDLKDTTNPFAELSVLFNQHGTVPVYASLYFSRYNYELDGQFRMTDSDEQTRDEYGLKIGVSF</sequence>